<feature type="domain" description="Homeobox" evidence="5">
    <location>
        <begin position="297"/>
        <end position="342"/>
    </location>
</feature>
<evidence type="ECO:0000259" key="5">
    <source>
        <dbReference type="PROSITE" id="PS50071"/>
    </source>
</evidence>
<dbReference type="GO" id="GO:0000981">
    <property type="term" value="F:DNA-binding transcription factor activity, RNA polymerase II-specific"/>
    <property type="evidence" value="ECO:0007669"/>
    <property type="project" value="TreeGrafter"/>
</dbReference>
<evidence type="ECO:0000313" key="6">
    <source>
        <dbReference type="EMBL" id="KAH9362119.1"/>
    </source>
</evidence>
<dbReference type="InterPro" id="IPR001356">
    <property type="entry name" value="HD"/>
</dbReference>
<feature type="region of interest" description="Disordered" evidence="4">
    <location>
        <begin position="174"/>
        <end position="195"/>
    </location>
</feature>
<protein>
    <recommendedName>
        <fullName evidence="5">Homeobox domain-containing protein</fullName>
    </recommendedName>
</protein>
<evidence type="ECO:0000256" key="4">
    <source>
        <dbReference type="SAM" id="MobiDB-lite"/>
    </source>
</evidence>
<dbReference type="PANTHER" id="PTHR24340">
    <property type="entry name" value="HOMEOBOX PROTEIN NKX"/>
    <property type="match status" value="1"/>
</dbReference>
<evidence type="ECO:0000313" key="7">
    <source>
        <dbReference type="Proteomes" id="UP000821853"/>
    </source>
</evidence>
<proteinExistence type="predicted"/>
<evidence type="ECO:0000256" key="2">
    <source>
        <dbReference type="PROSITE-ProRule" id="PRU00108"/>
    </source>
</evidence>
<dbReference type="AlphaFoldDB" id="A0A9J6FH39"/>
<feature type="compositionally biased region" description="Basic and acidic residues" evidence="4">
    <location>
        <begin position="1"/>
        <end position="10"/>
    </location>
</feature>
<dbReference type="Proteomes" id="UP000821853">
    <property type="component" value="Chromosome 1"/>
</dbReference>
<dbReference type="Gene3D" id="1.10.10.60">
    <property type="entry name" value="Homeodomain-like"/>
    <property type="match status" value="1"/>
</dbReference>
<dbReference type="GO" id="GO:0000978">
    <property type="term" value="F:RNA polymerase II cis-regulatory region sequence-specific DNA binding"/>
    <property type="evidence" value="ECO:0007669"/>
    <property type="project" value="TreeGrafter"/>
</dbReference>
<dbReference type="InterPro" id="IPR009057">
    <property type="entry name" value="Homeodomain-like_sf"/>
</dbReference>
<keyword evidence="2 3" id="KW-0371">Homeobox</keyword>
<evidence type="ECO:0000256" key="3">
    <source>
        <dbReference type="RuleBase" id="RU000682"/>
    </source>
</evidence>
<accession>A0A9J6FH39</accession>
<keyword evidence="2 3" id="KW-0539">Nucleus</keyword>
<feature type="compositionally biased region" description="Low complexity" evidence="4">
    <location>
        <begin position="243"/>
        <end position="252"/>
    </location>
</feature>
<evidence type="ECO:0000256" key="1">
    <source>
        <dbReference type="ARBA" id="ARBA00004123"/>
    </source>
</evidence>
<dbReference type="OrthoDB" id="6159439at2759"/>
<dbReference type="GO" id="GO:0005634">
    <property type="term" value="C:nucleus"/>
    <property type="evidence" value="ECO:0007669"/>
    <property type="project" value="UniProtKB-SubCell"/>
</dbReference>
<feature type="compositionally biased region" description="Basic and acidic residues" evidence="4">
    <location>
        <begin position="174"/>
        <end position="192"/>
    </location>
</feature>
<dbReference type="SUPFAM" id="SSF46689">
    <property type="entry name" value="Homeodomain-like"/>
    <property type="match status" value="1"/>
</dbReference>
<dbReference type="Pfam" id="PF00046">
    <property type="entry name" value="Homeodomain"/>
    <property type="match status" value="1"/>
</dbReference>
<dbReference type="CDD" id="cd00086">
    <property type="entry name" value="homeodomain"/>
    <property type="match status" value="1"/>
</dbReference>
<feature type="region of interest" description="Disordered" evidence="4">
    <location>
        <begin position="215"/>
        <end position="307"/>
    </location>
</feature>
<name>A0A9J6FH39_HAELO</name>
<gene>
    <name evidence="6" type="ORF">HPB48_002097</name>
</gene>
<dbReference type="GO" id="GO:0030154">
    <property type="term" value="P:cell differentiation"/>
    <property type="evidence" value="ECO:0007669"/>
    <property type="project" value="TreeGrafter"/>
</dbReference>
<sequence>MLVRHGEQHSVRTGGPSGAPRARVINTVEQKEPGMRAAGDASGHLWPRAAGTGCRAGETRICPWPLDRARRWAAEALPRPAGLRTADIIPRSALRSEELLRVGAVTRLTAGPCPGGRIASGNEPRPWCRTRIALVSRWTPARGRRRRLDDGLGAPPPRFAFSDRREAAAGARTLDRLTGEGGARHGGQEGRPECASTRARVCSGHVLGCEGRPVSHLSSVQRPTPVLKGAKRKKEPCGREAEPSSAASPTPAVTNPGGSPGAPSGASPGGQQQQTPSNRARLTESPVNGGESGDKAARKKKARTTFTGQQIFELERQFENKKYLSSSERAEMAKLLNVTETQRGAALGHLLSVAHVPAAEGCAGNGPPAGLDLRRPPWQRRRQISAVSRAASVGNDPRRPK</sequence>
<feature type="compositionally biased region" description="Low complexity" evidence="4">
    <location>
        <begin position="261"/>
        <end position="277"/>
    </location>
</feature>
<dbReference type="VEuPathDB" id="VectorBase:HLOH_060718"/>
<dbReference type="SMART" id="SM00389">
    <property type="entry name" value="HOX"/>
    <property type="match status" value="1"/>
</dbReference>
<reference evidence="6 7" key="1">
    <citation type="journal article" date="2020" name="Cell">
        <title>Large-Scale Comparative Analyses of Tick Genomes Elucidate Their Genetic Diversity and Vector Capacities.</title>
        <authorList>
            <consortium name="Tick Genome and Microbiome Consortium (TIGMIC)"/>
            <person name="Jia N."/>
            <person name="Wang J."/>
            <person name="Shi W."/>
            <person name="Du L."/>
            <person name="Sun Y."/>
            <person name="Zhan W."/>
            <person name="Jiang J.F."/>
            <person name="Wang Q."/>
            <person name="Zhang B."/>
            <person name="Ji P."/>
            <person name="Bell-Sakyi L."/>
            <person name="Cui X.M."/>
            <person name="Yuan T.T."/>
            <person name="Jiang B.G."/>
            <person name="Yang W.F."/>
            <person name="Lam T.T."/>
            <person name="Chang Q.C."/>
            <person name="Ding S.J."/>
            <person name="Wang X.J."/>
            <person name="Zhu J.G."/>
            <person name="Ruan X.D."/>
            <person name="Zhao L."/>
            <person name="Wei J.T."/>
            <person name="Ye R.Z."/>
            <person name="Que T.C."/>
            <person name="Du C.H."/>
            <person name="Zhou Y.H."/>
            <person name="Cheng J.X."/>
            <person name="Dai P.F."/>
            <person name="Guo W.B."/>
            <person name="Han X.H."/>
            <person name="Huang E.J."/>
            <person name="Li L.F."/>
            <person name="Wei W."/>
            <person name="Gao Y.C."/>
            <person name="Liu J.Z."/>
            <person name="Shao H.Z."/>
            <person name="Wang X."/>
            <person name="Wang C.C."/>
            <person name="Yang T.C."/>
            <person name="Huo Q.B."/>
            <person name="Li W."/>
            <person name="Chen H.Y."/>
            <person name="Chen S.E."/>
            <person name="Zhou L.G."/>
            <person name="Ni X.B."/>
            <person name="Tian J.H."/>
            <person name="Sheng Y."/>
            <person name="Liu T."/>
            <person name="Pan Y.S."/>
            <person name="Xia L.Y."/>
            <person name="Li J."/>
            <person name="Zhao F."/>
            <person name="Cao W.C."/>
        </authorList>
    </citation>
    <scope>NUCLEOTIDE SEQUENCE [LARGE SCALE GENOMIC DNA]</scope>
    <source>
        <strain evidence="6">HaeL-2018</strain>
    </source>
</reference>
<dbReference type="EMBL" id="JABSTR010000001">
    <property type="protein sequence ID" value="KAH9362119.1"/>
    <property type="molecule type" value="Genomic_DNA"/>
</dbReference>
<comment type="subcellular location">
    <subcellularLocation>
        <location evidence="1 2 3">Nucleus</location>
    </subcellularLocation>
</comment>
<dbReference type="PANTHER" id="PTHR24340:SF70">
    <property type="entry name" value="NK7.1, ISOFORM A"/>
    <property type="match status" value="1"/>
</dbReference>
<feature type="region of interest" description="Disordered" evidence="4">
    <location>
        <begin position="1"/>
        <end position="21"/>
    </location>
</feature>
<comment type="caution">
    <text evidence="6">The sequence shown here is derived from an EMBL/GenBank/DDBJ whole genome shotgun (WGS) entry which is preliminary data.</text>
</comment>
<dbReference type="PROSITE" id="PS50071">
    <property type="entry name" value="HOMEOBOX_2"/>
    <property type="match status" value="1"/>
</dbReference>
<feature type="region of interest" description="Disordered" evidence="4">
    <location>
        <begin position="381"/>
        <end position="401"/>
    </location>
</feature>
<organism evidence="6 7">
    <name type="scientific">Haemaphysalis longicornis</name>
    <name type="common">Bush tick</name>
    <dbReference type="NCBI Taxonomy" id="44386"/>
    <lineage>
        <taxon>Eukaryota</taxon>
        <taxon>Metazoa</taxon>
        <taxon>Ecdysozoa</taxon>
        <taxon>Arthropoda</taxon>
        <taxon>Chelicerata</taxon>
        <taxon>Arachnida</taxon>
        <taxon>Acari</taxon>
        <taxon>Parasitiformes</taxon>
        <taxon>Ixodida</taxon>
        <taxon>Ixodoidea</taxon>
        <taxon>Ixodidae</taxon>
        <taxon>Haemaphysalinae</taxon>
        <taxon>Haemaphysalis</taxon>
    </lineage>
</organism>
<feature type="DNA-binding region" description="Homeobox" evidence="2">
    <location>
        <begin position="299"/>
        <end position="343"/>
    </location>
</feature>
<keyword evidence="7" id="KW-1185">Reference proteome</keyword>
<dbReference type="InterPro" id="IPR050394">
    <property type="entry name" value="Homeobox_NK-like"/>
</dbReference>
<keyword evidence="2 3" id="KW-0238">DNA-binding</keyword>